<name>A0A5B8XT02_9DELT</name>
<dbReference type="KEGG" id="bbae:FRD01_12280"/>
<accession>A0A5B8XT02</accession>
<dbReference type="AlphaFoldDB" id="A0A5B8XT02"/>
<dbReference type="RefSeq" id="WP_146960036.1">
    <property type="nucleotide sequence ID" value="NZ_CP042467.1"/>
</dbReference>
<organism evidence="1 2">
    <name type="scientific">Microvenator marinus</name>
    <dbReference type="NCBI Taxonomy" id="2600177"/>
    <lineage>
        <taxon>Bacteria</taxon>
        <taxon>Deltaproteobacteria</taxon>
        <taxon>Bradymonadales</taxon>
        <taxon>Microvenatoraceae</taxon>
        <taxon>Microvenator</taxon>
    </lineage>
</organism>
<dbReference type="Proteomes" id="UP000321595">
    <property type="component" value="Chromosome"/>
</dbReference>
<dbReference type="EMBL" id="CP042467">
    <property type="protein sequence ID" value="QED27998.1"/>
    <property type="molecule type" value="Genomic_DNA"/>
</dbReference>
<sequence length="60" mass="6733">MNIKNDETVPLAQELAVLGESSTQNFFDEIRRIQDDYGTSDLFDPREADEILGFGEDGLP</sequence>
<protein>
    <submittedName>
        <fullName evidence="1">Uncharacterized protein</fullName>
    </submittedName>
</protein>
<proteinExistence type="predicted"/>
<keyword evidence="2" id="KW-1185">Reference proteome</keyword>
<gene>
    <name evidence="1" type="ORF">FRD01_12280</name>
</gene>
<evidence type="ECO:0000313" key="1">
    <source>
        <dbReference type="EMBL" id="QED27998.1"/>
    </source>
</evidence>
<reference evidence="1 2" key="1">
    <citation type="submission" date="2019-08" db="EMBL/GenBank/DDBJ databases">
        <authorList>
            <person name="Liang Q."/>
        </authorList>
    </citation>
    <scope>NUCLEOTIDE SEQUENCE [LARGE SCALE GENOMIC DNA]</scope>
    <source>
        <strain evidence="1 2">V1718</strain>
    </source>
</reference>
<evidence type="ECO:0000313" key="2">
    <source>
        <dbReference type="Proteomes" id="UP000321595"/>
    </source>
</evidence>